<dbReference type="Proteomes" id="UP000598467">
    <property type="component" value="Unassembled WGS sequence"/>
</dbReference>
<reference evidence="1" key="1">
    <citation type="submission" date="2020-05" db="EMBL/GenBank/DDBJ databases">
        <title>Identification of trans-AT polyketide cluster in two marine bacteria, producers of a novel glutaramide-containing polyketide sesbanimide D and analogs.</title>
        <authorList>
            <person name="Kacar D."/>
            <person name="Rodriguez P."/>
            <person name="Canedo L."/>
            <person name="Gonzalez E."/>
            <person name="Galan B."/>
            <person name="De La Calle F."/>
            <person name="Garcia J.L."/>
        </authorList>
    </citation>
    <scope>NUCLEOTIDE SEQUENCE</scope>
    <source>
        <strain evidence="1">PHM038</strain>
    </source>
</reference>
<gene>
    <name evidence="1" type="ORF">HK439_06910</name>
</gene>
<dbReference type="EMBL" id="JABFCZ010000006">
    <property type="protein sequence ID" value="MBD1545986.1"/>
    <property type="molecule type" value="Genomic_DNA"/>
</dbReference>
<organism evidence="1 2">
    <name type="scientific">Roseibium aggregatum</name>
    <dbReference type="NCBI Taxonomy" id="187304"/>
    <lineage>
        <taxon>Bacteria</taxon>
        <taxon>Pseudomonadati</taxon>
        <taxon>Pseudomonadota</taxon>
        <taxon>Alphaproteobacteria</taxon>
        <taxon>Hyphomicrobiales</taxon>
        <taxon>Stappiaceae</taxon>
        <taxon>Roseibium</taxon>
    </lineage>
</organism>
<proteinExistence type="predicted"/>
<evidence type="ECO:0000313" key="1">
    <source>
        <dbReference type="EMBL" id="MBD1545986.1"/>
    </source>
</evidence>
<evidence type="ECO:0000313" key="2">
    <source>
        <dbReference type="Proteomes" id="UP000598467"/>
    </source>
</evidence>
<sequence length="105" mass="11576">MTDARLHLNDIRNRLDRPDLDDADLIACLEAAAAQLGLDTSVEGLLARPGDDADLRLAVSCLALPQPRHPIAMPEHELVPEKAGRAAFAFWKKRPALLPLPLRKR</sequence>
<name>A0A926NX80_9HYPH</name>
<protein>
    <submittedName>
        <fullName evidence="1">Uncharacterized protein</fullName>
    </submittedName>
</protein>
<dbReference type="RefSeq" id="WP_190290654.1">
    <property type="nucleotide sequence ID" value="NZ_JABFCZ010000006.1"/>
</dbReference>
<dbReference type="AlphaFoldDB" id="A0A926NX80"/>
<accession>A0A926NX80</accession>
<comment type="caution">
    <text evidence="1">The sequence shown here is derived from an EMBL/GenBank/DDBJ whole genome shotgun (WGS) entry which is preliminary data.</text>
</comment>